<gene>
    <name evidence="1" type="ORF">CHC_T00001691001</name>
</gene>
<protein>
    <submittedName>
        <fullName evidence="1">Uncharacterized protein</fullName>
    </submittedName>
</protein>
<dbReference type="Gramene" id="CDF32790">
    <property type="protein sequence ID" value="CDF32790"/>
    <property type="gene ID" value="CHC_T00001691001"/>
</dbReference>
<dbReference type="EMBL" id="HG001587">
    <property type="protein sequence ID" value="CDF32790.1"/>
    <property type="molecule type" value="Genomic_DNA"/>
</dbReference>
<dbReference type="KEGG" id="ccp:CHC_T00001691001"/>
<name>R7Q5P7_CHOCR</name>
<accession>R7Q5P7</accession>
<dbReference type="Proteomes" id="UP000012073">
    <property type="component" value="Unassembled WGS sequence"/>
</dbReference>
<reference evidence="2" key="1">
    <citation type="journal article" date="2013" name="Proc. Natl. Acad. Sci. U.S.A.">
        <title>Genome structure and metabolic features in the red seaweed Chondrus crispus shed light on evolution of the Archaeplastida.</title>
        <authorList>
            <person name="Collen J."/>
            <person name="Porcel B."/>
            <person name="Carre W."/>
            <person name="Ball S.G."/>
            <person name="Chaparro C."/>
            <person name="Tonon T."/>
            <person name="Barbeyron T."/>
            <person name="Michel G."/>
            <person name="Noel B."/>
            <person name="Valentin K."/>
            <person name="Elias M."/>
            <person name="Artiguenave F."/>
            <person name="Arun A."/>
            <person name="Aury J.M."/>
            <person name="Barbosa-Neto J.F."/>
            <person name="Bothwell J.H."/>
            <person name="Bouget F.Y."/>
            <person name="Brillet L."/>
            <person name="Cabello-Hurtado F."/>
            <person name="Capella-Gutierrez S."/>
            <person name="Charrier B."/>
            <person name="Cladiere L."/>
            <person name="Cock J.M."/>
            <person name="Coelho S.M."/>
            <person name="Colleoni C."/>
            <person name="Czjzek M."/>
            <person name="Da Silva C."/>
            <person name="Delage L."/>
            <person name="Denoeud F."/>
            <person name="Deschamps P."/>
            <person name="Dittami S.M."/>
            <person name="Gabaldon T."/>
            <person name="Gachon C.M."/>
            <person name="Groisillier A."/>
            <person name="Herve C."/>
            <person name="Jabbari K."/>
            <person name="Katinka M."/>
            <person name="Kloareg B."/>
            <person name="Kowalczyk N."/>
            <person name="Labadie K."/>
            <person name="Leblanc C."/>
            <person name="Lopez P.J."/>
            <person name="McLachlan D.H."/>
            <person name="Meslet-Cladiere L."/>
            <person name="Moustafa A."/>
            <person name="Nehr Z."/>
            <person name="Nyvall Collen P."/>
            <person name="Panaud O."/>
            <person name="Partensky F."/>
            <person name="Poulain J."/>
            <person name="Rensing S.A."/>
            <person name="Rousvoal S."/>
            <person name="Samson G."/>
            <person name="Symeonidi A."/>
            <person name="Weissenbach J."/>
            <person name="Zambounis A."/>
            <person name="Wincker P."/>
            <person name="Boyen C."/>
        </authorList>
    </citation>
    <scope>NUCLEOTIDE SEQUENCE [LARGE SCALE GENOMIC DNA]</scope>
    <source>
        <strain evidence="2">cv. Stackhouse</strain>
    </source>
</reference>
<evidence type="ECO:0000313" key="1">
    <source>
        <dbReference type="EMBL" id="CDF32790.1"/>
    </source>
</evidence>
<keyword evidence="2" id="KW-1185">Reference proteome</keyword>
<evidence type="ECO:0000313" key="2">
    <source>
        <dbReference type="Proteomes" id="UP000012073"/>
    </source>
</evidence>
<proteinExistence type="predicted"/>
<dbReference type="GeneID" id="17320308"/>
<sequence length="37" mass="4337">MRIVTDDSPYRRHVRMGFLDTKKKEKVNKTETKAGLS</sequence>
<organism evidence="1 2">
    <name type="scientific">Chondrus crispus</name>
    <name type="common">Carrageen Irish moss</name>
    <name type="synonym">Polymorpha crispa</name>
    <dbReference type="NCBI Taxonomy" id="2769"/>
    <lineage>
        <taxon>Eukaryota</taxon>
        <taxon>Rhodophyta</taxon>
        <taxon>Florideophyceae</taxon>
        <taxon>Rhodymeniophycidae</taxon>
        <taxon>Gigartinales</taxon>
        <taxon>Gigartinaceae</taxon>
        <taxon>Chondrus</taxon>
    </lineage>
</organism>
<dbReference type="RefSeq" id="XP_005712591.1">
    <property type="nucleotide sequence ID" value="XM_005712534.1"/>
</dbReference>
<dbReference type="AlphaFoldDB" id="R7Q5P7"/>